<evidence type="ECO:0008006" key="5">
    <source>
        <dbReference type="Google" id="ProtNLM"/>
    </source>
</evidence>
<sequence>MASQQPQRVLVMDNGAGNIKLGWAGEDKPRMVFPNCTAKPKGERQVYVGDALLDAKDIMSLNMRRPFDRGYMVQWDVEKEIWARAFKSAKLSEGRGRWDPASAGLLLTEPIFNFPAVQAATEEMVFEQFGFRSLFTAPAPWFSLNAACSGAPPPPNATARSAAAAGCGVIVDAGFSACNVVPFFNGQLLSGGVQRLNLGGKALTNLLKETVSYRSLNMAEEAYLMETVKDALCWVSQDVRGDLKRAKARASPFRREYVLPDGVHNLRGYVRPTPAEEAAAAAAGGEAAVAAAGGQQQQRQDGGGGGAAAEGTEGAAAGQQRQAEGQGQGDQQRPAPARPRGGAAAAEQVLVLNNELFMVPEALFRPTDIGLQQAGLPEAVAAAVAACHPALAPLLWSNVVLTGGCCRLPGLAERFGGELRSLAPDDFEVGVVAPQDPDLFAWRGASRFGATQQYAAAATTRQQYLENGPGNTGRR</sequence>
<evidence type="ECO:0000256" key="2">
    <source>
        <dbReference type="SAM" id="MobiDB-lite"/>
    </source>
</evidence>
<comment type="similarity">
    <text evidence="1">Belongs to the actin family.</text>
</comment>
<dbReference type="OrthoDB" id="6220758at2759"/>
<dbReference type="Pfam" id="PF00022">
    <property type="entry name" value="Actin"/>
    <property type="match status" value="1"/>
</dbReference>
<dbReference type="PANTHER" id="PTHR11937">
    <property type="entry name" value="ACTIN"/>
    <property type="match status" value="1"/>
</dbReference>
<feature type="compositionally biased region" description="Low complexity" evidence="2">
    <location>
        <begin position="309"/>
        <end position="342"/>
    </location>
</feature>
<dbReference type="InterPro" id="IPR043129">
    <property type="entry name" value="ATPase_NBD"/>
</dbReference>
<name>A0A2V0P1J1_9CHLO</name>
<feature type="compositionally biased region" description="Low complexity" evidence="2">
    <location>
        <begin position="291"/>
        <end position="300"/>
    </location>
</feature>
<comment type="caution">
    <text evidence="3">The sequence shown here is derived from an EMBL/GenBank/DDBJ whole genome shotgun (WGS) entry which is preliminary data.</text>
</comment>
<evidence type="ECO:0000313" key="4">
    <source>
        <dbReference type="Proteomes" id="UP000247498"/>
    </source>
</evidence>
<dbReference type="SUPFAM" id="SSF53067">
    <property type="entry name" value="Actin-like ATPase domain"/>
    <property type="match status" value="2"/>
</dbReference>
<organism evidence="3 4">
    <name type="scientific">Raphidocelis subcapitata</name>
    <dbReference type="NCBI Taxonomy" id="307507"/>
    <lineage>
        <taxon>Eukaryota</taxon>
        <taxon>Viridiplantae</taxon>
        <taxon>Chlorophyta</taxon>
        <taxon>core chlorophytes</taxon>
        <taxon>Chlorophyceae</taxon>
        <taxon>CS clade</taxon>
        <taxon>Sphaeropleales</taxon>
        <taxon>Selenastraceae</taxon>
        <taxon>Raphidocelis</taxon>
    </lineage>
</organism>
<dbReference type="InParanoid" id="A0A2V0P1J1"/>
<feature type="region of interest" description="Disordered" evidence="2">
    <location>
        <begin position="291"/>
        <end position="342"/>
    </location>
</feature>
<dbReference type="SMART" id="SM00268">
    <property type="entry name" value="ACTIN"/>
    <property type="match status" value="1"/>
</dbReference>
<dbReference type="Gene3D" id="3.30.420.40">
    <property type="match status" value="2"/>
</dbReference>
<accession>A0A2V0P1J1</accession>
<evidence type="ECO:0000256" key="1">
    <source>
        <dbReference type="RuleBase" id="RU000487"/>
    </source>
</evidence>
<dbReference type="AlphaFoldDB" id="A0A2V0P1J1"/>
<dbReference type="CDD" id="cd10210">
    <property type="entry name" value="ASKHA_NBD_Arp6"/>
    <property type="match status" value="1"/>
</dbReference>
<dbReference type="Gene3D" id="3.90.640.10">
    <property type="entry name" value="Actin, Chain A, domain 4"/>
    <property type="match status" value="1"/>
</dbReference>
<reference evidence="3 4" key="1">
    <citation type="journal article" date="2018" name="Sci. Rep.">
        <title>Raphidocelis subcapitata (=Pseudokirchneriella subcapitata) provides an insight into genome evolution and environmental adaptations in the Sphaeropleales.</title>
        <authorList>
            <person name="Suzuki S."/>
            <person name="Yamaguchi H."/>
            <person name="Nakajima N."/>
            <person name="Kawachi M."/>
        </authorList>
    </citation>
    <scope>NUCLEOTIDE SEQUENCE [LARGE SCALE GENOMIC DNA]</scope>
    <source>
        <strain evidence="3 4">NIES-35</strain>
    </source>
</reference>
<dbReference type="STRING" id="307507.A0A2V0P1J1"/>
<dbReference type="InterPro" id="IPR004000">
    <property type="entry name" value="Actin"/>
</dbReference>
<dbReference type="FunCoup" id="A0A2V0P1J1">
    <property type="interactions" value="1441"/>
</dbReference>
<protein>
    <recommendedName>
        <fullName evidence="5">Actin-related 6</fullName>
    </recommendedName>
</protein>
<keyword evidence="4" id="KW-1185">Reference proteome</keyword>
<proteinExistence type="inferred from homology"/>
<evidence type="ECO:0000313" key="3">
    <source>
        <dbReference type="EMBL" id="GBF91703.1"/>
    </source>
</evidence>
<dbReference type="EMBL" id="BDRX01000026">
    <property type="protein sequence ID" value="GBF91703.1"/>
    <property type="molecule type" value="Genomic_DNA"/>
</dbReference>
<gene>
    <name evidence="3" type="ORF">Rsub_04007</name>
</gene>
<dbReference type="Proteomes" id="UP000247498">
    <property type="component" value="Unassembled WGS sequence"/>
</dbReference>